<name>A0ABV9EEE2_9ACTN</name>
<feature type="domain" description="GH10" evidence="10">
    <location>
        <begin position="260"/>
        <end position="546"/>
    </location>
</feature>
<gene>
    <name evidence="11" type="ORF">ACFO8L_17605</name>
</gene>
<evidence type="ECO:0000256" key="4">
    <source>
        <dbReference type="ARBA" id="ARBA00022729"/>
    </source>
</evidence>
<comment type="similarity">
    <text evidence="2 9">Belongs to the glycosyl hydrolase 10 (cellulase F) family.</text>
</comment>
<dbReference type="InterPro" id="IPR017853">
    <property type="entry name" value="GH"/>
</dbReference>
<dbReference type="PRINTS" id="PR00134">
    <property type="entry name" value="GLHYDRLASE10"/>
</dbReference>
<evidence type="ECO:0000256" key="1">
    <source>
        <dbReference type="ARBA" id="ARBA00000681"/>
    </source>
</evidence>
<dbReference type="PANTHER" id="PTHR31490">
    <property type="entry name" value="GLYCOSYL HYDROLASE"/>
    <property type="match status" value="1"/>
</dbReference>
<keyword evidence="12" id="KW-1185">Reference proteome</keyword>
<keyword evidence="5 9" id="KW-0378">Hydrolase</keyword>
<evidence type="ECO:0000313" key="12">
    <source>
        <dbReference type="Proteomes" id="UP001595891"/>
    </source>
</evidence>
<dbReference type="SMART" id="SM00633">
    <property type="entry name" value="Glyco_10"/>
    <property type="match status" value="1"/>
</dbReference>
<keyword evidence="7 9" id="KW-0326">Glycosidase</keyword>
<dbReference type="EMBL" id="JBHSFN010000010">
    <property type="protein sequence ID" value="MFC4587912.1"/>
    <property type="molecule type" value="Genomic_DNA"/>
</dbReference>
<reference evidence="12" key="1">
    <citation type="journal article" date="2019" name="Int. J. Syst. Evol. Microbiol.">
        <title>The Global Catalogue of Microorganisms (GCM) 10K type strain sequencing project: providing services to taxonomists for standard genome sequencing and annotation.</title>
        <authorList>
            <consortium name="The Broad Institute Genomics Platform"/>
            <consortium name="The Broad Institute Genome Sequencing Center for Infectious Disease"/>
            <person name="Wu L."/>
            <person name="Ma J."/>
        </authorList>
    </citation>
    <scope>NUCLEOTIDE SEQUENCE [LARGE SCALE GENOMIC DNA]</scope>
    <source>
        <strain evidence="12">CCUG 49560</strain>
    </source>
</reference>
<sequence length="604" mass="65344">MRRFTKLRLVSAVLGSLIVTLGGVVVPASAFAAPVEIMPQPTLEAFTQFKGTPSPTAQIVAVQGRPEFTKALQVSVTGQPSLTLDGEYSLGLGAPTAGAVVQDEAMLATFWMRSVTPTPAGVGLAHFVFEENGGGFKKSTQAALKFGSTWQRFQLPFRMTASYAAGGAHANFWLGYGPQVLQIAGVSVQRYGAGTPSDWPASTYTGRESTASWRAAADQRIEQTRKGNLVVKVVDAQGHLIPGATVSAEMTKHAFKFGSAADGSYLTNPNTASVKYRQTVLANFNQVTMGNNLKWNHWEDTTERANITLPALQWIKDNNLFYRGHTLVWPSCGNMAADVCGLAGDPAALRNRIDGHITDEVGTLKGKIDQWDVVNEPYANHDVQNVLGNAELGRWFQLAKQADPAARLFLNDYDILEDSGYEVRHQNQFYDLINSLKSGGAPVEGIGIQGHFAGEQLTSPTDLITILNRFSGLGLPIAVTEFDVGTTDEQLQADYTRDFLTVAFSHPNVTGVSTFGFWEGNIWDPKRALFRRDWSIKPNGTAWRDLIYGKWWTNASGTTGSTGSYTARGFLGDYQVKVTAGGVTKEVTVSMPTISGKAITVVAG</sequence>
<keyword evidence="6 9" id="KW-0119">Carbohydrate metabolism</keyword>
<evidence type="ECO:0000256" key="5">
    <source>
        <dbReference type="ARBA" id="ARBA00022801"/>
    </source>
</evidence>
<dbReference type="PANTHER" id="PTHR31490:SF88">
    <property type="entry name" value="BETA-XYLANASE"/>
    <property type="match status" value="1"/>
</dbReference>
<keyword evidence="3" id="KW-0858">Xylan degradation</keyword>
<dbReference type="SUPFAM" id="SSF51445">
    <property type="entry name" value="(Trans)glycosidases"/>
    <property type="match status" value="1"/>
</dbReference>
<protein>
    <recommendedName>
        <fullName evidence="9">Beta-xylanase</fullName>
        <ecNumber evidence="9">3.2.1.8</ecNumber>
    </recommendedName>
</protein>
<dbReference type="EC" id="3.2.1.8" evidence="9"/>
<evidence type="ECO:0000256" key="7">
    <source>
        <dbReference type="ARBA" id="ARBA00023295"/>
    </source>
</evidence>
<keyword evidence="8 9" id="KW-0624">Polysaccharide degradation</keyword>
<comment type="catalytic activity">
    <reaction evidence="1 9">
        <text>Endohydrolysis of (1-&gt;4)-beta-D-xylosidic linkages in xylans.</text>
        <dbReference type="EC" id="3.2.1.8"/>
    </reaction>
</comment>
<evidence type="ECO:0000256" key="8">
    <source>
        <dbReference type="ARBA" id="ARBA00023326"/>
    </source>
</evidence>
<evidence type="ECO:0000256" key="9">
    <source>
        <dbReference type="RuleBase" id="RU361174"/>
    </source>
</evidence>
<dbReference type="Pfam" id="PF00331">
    <property type="entry name" value="Glyco_hydro_10"/>
    <property type="match status" value="1"/>
</dbReference>
<evidence type="ECO:0000259" key="10">
    <source>
        <dbReference type="PROSITE" id="PS51760"/>
    </source>
</evidence>
<organism evidence="11 12">
    <name type="scientific">Sphaerisporangium corydalis</name>
    <dbReference type="NCBI Taxonomy" id="1441875"/>
    <lineage>
        <taxon>Bacteria</taxon>
        <taxon>Bacillati</taxon>
        <taxon>Actinomycetota</taxon>
        <taxon>Actinomycetes</taxon>
        <taxon>Streptosporangiales</taxon>
        <taxon>Streptosporangiaceae</taxon>
        <taxon>Sphaerisporangium</taxon>
    </lineage>
</organism>
<evidence type="ECO:0000256" key="3">
    <source>
        <dbReference type="ARBA" id="ARBA00022651"/>
    </source>
</evidence>
<dbReference type="Gene3D" id="3.20.20.80">
    <property type="entry name" value="Glycosidases"/>
    <property type="match status" value="1"/>
</dbReference>
<dbReference type="InterPro" id="IPR001000">
    <property type="entry name" value="GH10_dom"/>
</dbReference>
<dbReference type="Gene3D" id="2.60.120.260">
    <property type="entry name" value="Galactose-binding domain-like"/>
    <property type="match status" value="1"/>
</dbReference>
<evidence type="ECO:0000256" key="2">
    <source>
        <dbReference type="ARBA" id="ARBA00007495"/>
    </source>
</evidence>
<evidence type="ECO:0000256" key="6">
    <source>
        <dbReference type="ARBA" id="ARBA00023277"/>
    </source>
</evidence>
<evidence type="ECO:0000313" key="11">
    <source>
        <dbReference type="EMBL" id="MFC4587912.1"/>
    </source>
</evidence>
<dbReference type="RefSeq" id="WP_262840686.1">
    <property type="nucleotide sequence ID" value="NZ_JANZYP010000002.1"/>
</dbReference>
<dbReference type="Proteomes" id="UP001595891">
    <property type="component" value="Unassembled WGS sequence"/>
</dbReference>
<keyword evidence="4" id="KW-0732">Signal</keyword>
<dbReference type="InterPro" id="IPR044846">
    <property type="entry name" value="GH10"/>
</dbReference>
<comment type="caution">
    <text evidence="11">The sequence shown here is derived from an EMBL/GenBank/DDBJ whole genome shotgun (WGS) entry which is preliminary data.</text>
</comment>
<proteinExistence type="inferred from homology"/>
<dbReference type="PROSITE" id="PS51760">
    <property type="entry name" value="GH10_2"/>
    <property type="match status" value="1"/>
</dbReference>
<accession>A0ABV9EEE2</accession>